<gene>
    <name evidence="2" type="ORF">RRG08_007845</name>
</gene>
<dbReference type="Gene3D" id="3.40.50.300">
    <property type="entry name" value="P-loop containing nucleotide triphosphate hydrolases"/>
    <property type="match status" value="1"/>
</dbReference>
<proteinExistence type="predicted"/>
<evidence type="ECO:0000256" key="1">
    <source>
        <dbReference type="SAM" id="MobiDB-lite"/>
    </source>
</evidence>
<evidence type="ECO:0000313" key="3">
    <source>
        <dbReference type="Proteomes" id="UP001283361"/>
    </source>
</evidence>
<name>A0AAE1CN65_9GAST</name>
<organism evidence="2 3">
    <name type="scientific">Elysia crispata</name>
    <name type="common">lettuce slug</name>
    <dbReference type="NCBI Taxonomy" id="231223"/>
    <lineage>
        <taxon>Eukaryota</taxon>
        <taxon>Metazoa</taxon>
        <taxon>Spiralia</taxon>
        <taxon>Lophotrochozoa</taxon>
        <taxon>Mollusca</taxon>
        <taxon>Gastropoda</taxon>
        <taxon>Heterobranchia</taxon>
        <taxon>Euthyneura</taxon>
        <taxon>Panpulmonata</taxon>
        <taxon>Sacoglossa</taxon>
        <taxon>Placobranchoidea</taxon>
        <taxon>Plakobranchidae</taxon>
        <taxon>Elysia</taxon>
    </lineage>
</organism>
<keyword evidence="3" id="KW-1185">Reference proteome</keyword>
<comment type="caution">
    <text evidence="2">The sequence shown here is derived from an EMBL/GenBank/DDBJ whole genome shotgun (WGS) entry which is preliminary data.</text>
</comment>
<dbReference type="AlphaFoldDB" id="A0AAE1CN65"/>
<evidence type="ECO:0000313" key="2">
    <source>
        <dbReference type="EMBL" id="KAK3720221.1"/>
    </source>
</evidence>
<accession>A0AAE1CN65</accession>
<reference evidence="2" key="1">
    <citation type="journal article" date="2023" name="G3 (Bethesda)">
        <title>A reference genome for the long-term kleptoplast-retaining sea slug Elysia crispata morphotype clarki.</title>
        <authorList>
            <person name="Eastman K.E."/>
            <person name="Pendleton A.L."/>
            <person name="Shaikh M.A."/>
            <person name="Suttiyut T."/>
            <person name="Ogas R."/>
            <person name="Tomko P."/>
            <person name="Gavelis G."/>
            <person name="Widhalm J.R."/>
            <person name="Wisecaver J.H."/>
        </authorList>
    </citation>
    <scope>NUCLEOTIDE SEQUENCE</scope>
    <source>
        <strain evidence="2">ECLA1</strain>
    </source>
</reference>
<protein>
    <submittedName>
        <fullName evidence="2">Uncharacterized protein</fullName>
    </submittedName>
</protein>
<dbReference type="InterPro" id="IPR027417">
    <property type="entry name" value="P-loop_NTPase"/>
</dbReference>
<dbReference type="Proteomes" id="UP001283361">
    <property type="component" value="Unassembled WGS sequence"/>
</dbReference>
<dbReference type="EMBL" id="JAWDGP010007407">
    <property type="protein sequence ID" value="KAK3720221.1"/>
    <property type="molecule type" value="Genomic_DNA"/>
</dbReference>
<sequence length="496" mass="55162">MVGKMSTGGRFCLHDCERKRIIIGEELAIALDNIDRLKELMSGDVTTCERKGRSVVKCKASLVLLNSSNMPAASVPQERQALLNRMLLIRHLKTSSILTCALNQTKHAKPHPKFLTLISPPTHSQLNDMERGELPIDEMLQMKNNGKTLLFEESWKSFLTDNVHGLGHDPDEDDVNVTPSPLPLQIQEDVKEQNNTDNVVIINGDKNAENNDDENEKEDINAKLTFTTKPYNDVIVFDEVYLYVLDSFGLIADMRMVDVDDEEDDDSIVALSPSTSINWTPPFAHFSQELDNSSVPILPHHLVKRDTAVSMSAEKRSATDDPGLSAVPSKAPTINAEKTAAATSTKHHHHHHMEIVDGLDEPDGSDDFTTPEGQHFTTYKKTYKMYCTFDGTGKCVVNTKAGSTDVSVTINHDGNIFSYWRRLPSPCEEDFNQPNNVLGFRCTRMGFNVRRMEVVPCPGNLESAPPEVLVLDTPPVCRPPVTPSTWSKSERGGAEL</sequence>
<dbReference type="SUPFAM" id="SSF52540">
    <property type="entry name" value="P-loop containing nucleoside triphosphate hydrolases"/>
    <property type="match status" value="1"/>
</dbReference>
<feature type="region of interest" description="Disordered" evidence="1">
    <location>
        <begin position="309"/>
        <end position="352"/>
    </location>
</feature>